<keyword evidence="9 13" id="KW-0414">Isoprene biosynthesis</keyword>
<protein>
    <recommendedName>
        <fullName evidence="13">4-hydroxybenzoate polyprenyltransferase, mitochondrial</fullName>
        <shortName evidence="13">4-HB polyprenyltransferase</shortName>
        <ecNumber evidence="13">2.5.1.39</ecNumber>
    </recommendedName>
    <alternativeName>
        <fullName evidence="13">Para-hydroxybenzoate--polyprenyltransferase</fullName>
        <shortName evidence="13">PHB:PPT</shortName>
        <shortName evidence="13">PHB:polyprenyltransferase</shortName>
    </alternativeName>
</protein>
<dbReference type="OMA" id="KFEHTIF"/>
<dbReference type="FunFam" id="1.10.357.140:FF:000003">
    <property type="entry name" value="4-hydroxybenzoate polyprenyltransferase, mitochondrial"/>
    <property type="match status" value="1"/>
</dbReference>
<dbReference type="InParanoid" id="A0A7M7MCT0"/>
<evidence type="ECO:0000256" key="8">
    <source>
        <dbReference type="ARBA" id="ARBA00023136"/>
    </source>
</evidence>
<dbReference type="InterPro" id="IPR006370">
    <property type="entry name" value="HB_polyprenyltransferase-like"/>
</dbReference>
<feature type="transmembrane region" description="Helical" evidence="13">
    <location>
        <begin position="216"/>
        <end position="234"/>
    </location>
</feature>
<comment type="catalytic activity">
    <reaction evidence="12">
        <text>an all-trans-polyprenyl diphosphate + 4-hydroxybenzoate = a 4-hydroxy-3-(all-trans-polyprenyl)benzoate + diphosphate</text>
        <dbReference type="Rhea" id="RHEA:44504"/>
        <dbReference type="Rhea" id="RHEA-COMP:9514"/>
        <dbReference type="Rhea" id="RHEA-COMP:9564"/>
        <dbReference type="ChEBI" id="CHEBI:17879"/>
        <dbReference type="ChEBI" id="CHEBI:33019"/>
        <dbReference type="ChEBI" id="CHEBI:58914"/>
        <dbReference type="ChEBI" id="CHEBI:78396"/>
        <dbReference type="EC" id="2.5.1.39"/>
    </reaction>
    <physiologicalReaction direction="left-to-right" evidence="12">
        <dbReference type="Rhea" id="RHEA:44505"/>
    </physiologicalReaction>
</comment>
<comment type="subcellular location">
    <subcellularLocation>
        <location evidence="2">Membrane</location>
        <topology evidence="2">Multi-pass membrane protein</topology>
    </subcellularLocation>
    <subcellularLocation>
        <location evidence="13">Mitochondrion inner membrane</location>
        <topology evidence="13">Multi-pass membrane protein</topology>
        <orientation evidence="13">Matrix side</orientation>
    </subcellularLocation>
</comment>
<dbReference type="InterPro" id="IPR000537">
    <property type="entry name" value="UbiA_prenyltransferase"/>
</dbReference>
<comment type="catalytic activity">
    <reaction evidence="10">
        <text>all-trans-decaprenyl diphosphate + 4-hydroxybenzoate = 4-hydroxy-3-(all-trans-decaprenyl)benzoate + diphosphate</text>
        <dbReference type="Rhea" id="RHEA:44564"/>
        <dbReference type="ChEBI" id="CHEBI:17879"/>
        <dbReference type="ChEBI" id="CHEBI:33019"/>
        <dbReference type="ChEBI" id="CHEBI:60721"/>
        <dbReference type="ChEBI" id="CHEBI:84503"/>
        <dbReference type="EC" id="2.5.1.39"/>
    </reaction>
    <physiologicalReaction direction="left-to-right" evidence="10">
        <dbReference type="Rhea" id="RHEA:44565"/>
    </physiologicalReaction>
</comment>
<dbReference type="CTD" id="27235"/>
<dbReference type="PANTHER" id="PTHR11048:SF28">
    <property type="entry name" value="4-HYDROXYBENZOATE POLYPRENYLTRANSFERASE, MITOCHONDRIAL"/>
    <property type="match status" value="1"/>
</dbReference>
<dbReference type="InterPro" id="IPR039653">
    <property type="entry name" value="Prenyltransferase"/>
</dbReference>
<dbReference type="AlphaFoldDB" id="A0A7M7MCT0"/>
<comment type="function">
    <text evidence="13">Catalyzes the prenylation of para-hydroxybenzoate (PHB) with an all-trans polyprenyl group. Mediates the second step in the final reaction sequence of coenzyme Q (CoQ) biosynthesis, which is the condensation of the polyisoprenoid side chain with PHB, generating the first membrane-bound Q intermediate.</text>
</comment>
<dbReference type="Proteomes" id="UP000594260">
    <property type="component" value="Unplaced"/>
</dbReference>
<evidence type="ECO:0000256" key="1">
    <source>
        <dbReference type="ARBA" id="ARBA00001946"/>
    </source>
</evidence>
<dbReference type="InterPro" id="IPR044878">
    <property type="entry name" value="UbiA_sf"/>
</dbReference>
<dbReference type="Gene3D" id="1.10.357.140">
    <property type="entry name" value="UbiA prenyltransferase"/>
    <property type="match status" value="1"/>
</dbReference>
<sequence length="366" mass="40389">MGLLTRLGILCLRTKQIPRLNSRGLLEEPRNSRATFIYARSTWATRTNDNVNISNQTTPKAQDIKTVSLERFVSVSPSWLQPYLRLMRIERPVGTWLTLLPSLWALTTAAPAGSLPDPRLAALFCTGALLMRGFGCTINDMWDRDIDRQVERTRQRPLAAGRLSRWDALWFAGGQAGLACLVLLHFNWNTVMLGLASVGLVVIYPVMKRFTYWPQAILAVVFNWGALLGFSAVQGADMSWTTALPMYAGAFSWTLIYDTIYAHQDKRDDLLVGMKSTALRFGARTPLWLGAFSTSMTTGLIVAGITENMGWPYYAAIAASSALLTKQVATLKIDDPADCAKKFVAHRNIGLLVLLGCIGGSLLKSV</sequence>
<dbReference type="RefSeq" id="XP_022666840.1">
    <property type="nucleotide sequence ID" value="XM_022811105.1"/>
</dbReference>
<evidence type="ECO:0000313" key="15">
    <source>
        <dbReference type="Proteomes" id="UP000594260"/>
    </source>
</evidence>
<reference evidence="14" key="1">
    <citation type="submission" date="2021-01" db="UniProtKB">
        <authorList>
            <consortium name="EnsemblMetazoa"/>
        </authorList>
    </citation>
    <scope>IDENTIFICATION</scope>
</reference>
<dbReference type="EC" id="2.5.1.39" evidence="13"/>
<dbReference type="RefSeq" id="XP_022666838.1">
    <property type="nucleotide sequence ID" value="XM_022811103.1"/>
</dbReference>
<comment type="catalytic activity">
    <reaction evidence="11">
        <text>all-trans-nonaprenyl diphosphate + 4-hydroxybenzoate = 4-hydroxy-3-(all-trans-nonaprenyl)benzoate + diphosphate</text>
        <dbReference type="Rhea" id="RHEA:17709"/>
        <dbReference type="ChEBI" id="CHEBI:17879"/>
        <dbReference type="ChEBI" id="CHEBI:33019"/>
        <dbReference type="ChEBI" id="CHEBI:58391"/>
        <dbReference type="ChEBI" id="CHEBI:84502"/>
        <dbReference type="EC" id="2.5.1.39"/>
    </reaction>
    <physiologicalReaction direction="left-to-right" evidence="11">
        <dbReference type="Rhea" id="RHEA:17710"/>
    </physiologicalReaction>
</comment>
<evidence type="ECO:0000256" key="10">
    <source>
        <dbReference type="ARBA" id="ARBA00049890"/>
    </source>
</evidence>
<evidence type="ECO:0000256" key="6">
    <source>
        <dbReference type="ARBA" id="ARBA00022692"/>
    </source>
</evidence>
<keyword evidence="5 13" id="KW-0831">Ubiquinone biosynthesis</keyword>
<comment type="cofactor">
    <cofactor evidence="1 13">
        <name>Mg(2+)</name>
        <dbReference type="ChEBI" id="CHEBI:18420"/>
    </cofactor>
</comment>
<dbReference type="EnsemblMetazoa" id="XM_022811105">
    <property type="protein sequence ID" value="XP_022666840"/>
    <property type="gene ID" value="LOC111252737"/>
</dbReference>
<dbReference type="RefSeq" id="XP_022666835.1">
    <property type="nucleotide sequence ID" value="XM_022811100.1"/>
</dbReference>
<dbReference type="InterPro" id="IPR030470">
    <property type="entry name" value="UbiA_prenylTrfase_CS"/>
</dbReference>
<comment type="pathway">
    <text evidence="13">Cofactor biosynthesis; ubiquinone biosynthesis.</text>
</comment>
<evidence type="ECO:0000256" key="5">
    <source>
        <dbReference type="ARBA" id="ARBA00022688"/>
    </source>
</evidence>
<dbReference type="RefSeq" id="XP_022666837.1">
    <property type="nucleotide sequence ID" value="XM_022811102.1"/>
</dbReference>
<evidence type="ECO:0000256" key="12">
    <source>
        <dbReference type="ARBA" id="ARBA00051182"/>
    </source>
</evidence>
<dbReference type="PANTHER" id="PTHR11048">
    <property type="entry name" value="PRENYLTRANSFERASES"/>
    <property type="match status" value="1"/>
</dbReference>
<keyword evidence="4 13" id="KW-0808">Transferase</keyword>
<dbReference type="EnsemblMetazoa" id="XM_022811102">
    <property type="protein sequence ID" value="XP_022666837"/>
    <property type="gene ID" value="LOC111252737"/>
</dbReference>
<dbReference type="EnsemblMetazoa" id="XM_022811099">
    <property type="protein sequence ID" value="XP_022666834"/>
    <property type="gene ID" value="LOC111252737"/>
</dbReference>
<dbReference type="EnsemblMetazoa" id="XM_022811103">
    <property type="protein sequence ID" value="XP_022666838"/>
    <property type="gene ID" value="LOC111252737"/>
</dbReference>
<dbReference type="GO" id="GO:0005743">
    <property type="term" value="C:mitochondrial inner membrane"/>
    <property type="evidence" value="ECO:0007669"/>
    <property type="project" value="UniProtKB-SubCell"/>
</dbReference>
<proteinExistence type="inferred from homology"/>
<evidence type="ECO:0000256" key="7">
    <source>
        <dbReference type="ARBA" id="ARBA00022989"/>
    </source>
</evidence>
<dbReference type="EnsemblMetazoa" id="XM_022811104">
    <property type="protein sequence ID" value="XP_022666839"/>
    <property type="gene ID" value="LOC111252737"/>
</dbReference>
<dbReference type="KEGG" id="vde:111252737"/>
<dbReference type="FunCoup" id="A0A7M7MCT0">
    <property type="interactions" value="765"/>
</dbReference>
<keyword evidence="13" id="KW-0999">Mitochondrion inner membrane</keyword>
<dbReference type="RefSeq" id="XP_022666834.1">
    <property type="nucleotide sequence ID" value="XM_022811099.1"/>
</dbReference>
<keyword evidence="7 13" id="KW-1133">Transmembrane helix</keyword>
<dbReference type="UniPathway" id="UPA00232"/>
<dbReference type="RefSeq" id="XP_022666836.1">
    <property type="nucleotide sequence ID" value="XM_022811101.1"/>
</dbReference>
<keyword evidence="8 13" id="KW-0472">Membrane</keyword>
<evidence type="ECO:0000256" key="11">
    <source>
        <dbReference type="ARBA" id="ARBA00050454"/>
    </source>
</evidence>
<evidence type="ECO:0000256" key="2">
    <source>
        <dbReference type="ARBA" id="ARBA00004141"/>
    </source>
</evidence>
<keyword evidence="13" id="KW-0496">Mitochondrion</keyword>
<dbReference type="GeneID" id="111252737"/>
<accession>A0A7M7MCT0</accession>
<evidence type="ECO:0000256" key="4">
    <source>
        <dbReference type="ARBA" id="ARBA00022679"/>
    </source>
</evidence>
<dbReference type="Pfam" id="PF01040">
    <property type="entry name" value="UbiA"/>
    <property type="match status" value="1"/>
</dbReference>
<feature type="transmembrane region" description="Helical" evidence="13">
    <location>
        <begin position="190"/>
        <end position="207"/>
    </location>
</feature>
<dbReference type="OrthoDB" id="18170at2759"/>
<evidence type="ECO:0000313" key="14">
    <source>
        <dbReference type="EnsemblMetazoa" id="XP_022666839"/>
    </source>
</evidence>
<comment type="similarity">
    <text evidence="3 13">Belongs to the UbiA prenyltransferase family.</text>
</comment>
<feature type="transmembrane region" description="Helical" evidence="13">
    <location>
        <begin position="246"/>
        <end position="264"/>
    </location>
</feature>
<feature type="transmembrane region" description="Helical" evidence="13">
    <location>
        <begin position="285"/>
        <end position="305"/>
    </location>
</feature>
<evidence type="ECO:0000256" key="3">
    <source>
        <dbReference type="ARBA" id="ARBA00005985"/>
    </source>
</evidence>
<dbReference type="NCBIfam" id="TIGR01474">
    <property type="entry name" value="ubiA_proteo"/>
    <property type="match status" value="1"/>
</dbReference>
<dbReference type="GO" id="GO:0006744">
    <property type="term" value="P:ubiquinone biosynthetic process"/>
    <property type="evidence" value="ECO:0007669"/>
    <property type="project" value="UniProtKB-UniRule"/>
</dbReference>
<name>A0A7M7MCT0_VARDE</name>
<dbReference type="RefSeq" id="XP_022666839.1">
    <property type="nucleotide sequence ID" value="XM_022811104.1"/>
</dbReference>
<feature type="transmembrane region" description="Helical" evidence="13">
    <location>
        <begin position="343"/>
        <end position="363"/>
    </location>
</feature>
<evidence type="ECO:0000256" key="13">
    <source>
        <dbReference type="HAMAP-Rule" id="MF_03189"/>
    </source>
</evidence>
<dbReference type="EnsemblMetazoa" id="XM_022811101">
    <property type="protein sequence ID" value="XP_022666836"/>
    <property type="gene ID" value="LOC111252737"/>
</dbReference>
<organism evidence="14 15">
    <name type="scientific">Varroa destructor</name>
    <name type="common">Honeybee mite</name>
    <dbReference type="NCBI Taxonomy" id="109461"/>
    <lineage>
        <taxon>Eukaryota</taxon>
        <taxon>Metazoa</taxon>
        <taxon>Ecdysozoa</taxon>
        <taxon>Arthropoda</taxon>
        <taxon>Chelicerata</taxon>
        <taxon>Arachnida</taxon>
        <taxon>Acari</taxon>
        <taxon>Parasitiformes</taxon>
        <taxon>Mesostigmata</taxon>
        <taxon>Gamasina</taxon>
        <taxon>Dermanyssoidea</taxon>
        <taxon>Varroidae</taxon>
        <taxon>Varroa</taxon>
    </lineage>
</organism>
<dbReference type="HAMAP" id="MF_01635">
    <property type="entry name" value="UbiA"/>
    <property type="match status" value="1"/>
</dbReference>
<dbReference type="CDD" id="cd13959">
    <property type="entry name" value="PT_UbiA_COQ2"/>
    <property type="match status" value="1"/>
</dbReference>
<keyword evidence="15" id="KW-1185">Reference proteome</keyword>
<keyword evidence="6 13" id="KW-0812">Transmembrane</keyword>
<dbReference type="GO" id="GO:0008412">
    <property type="term" value="F:4-hydroxybenzoate polyprenyltransferase activity"/>
    <property type="evidence" value="ECO:0007669"/>
    <property type="project" value="UniProtKB-EC"/>
</dbReference>
<evidence type="ECO:0000256" key="9">
    <source>
        <dbReference type="ARBA" id="ARBA00023229"/>
    </source>
</evidence>
<dbReference type="PROSITE" id="PS00943">
    <property type="entry name" value="UBIA"/>
    <property type="match status" value="1"/>
</dbReference>
<dbReference type="GO" id="GO:0008299">
    <property type="term" value="P:isoprenoid biosynthetic process"/>
    <property type="evidence" value="ECO:0007669"/>
    <property type="project" value="UniProtKB-UniRule"/>
</dbReference>
<dbReference type="EnsemblMetazoa" id="XM_022811100">
    <property type="protein sequence ID" value="XP_022666835"/>
    <property type="gene ID" value="LOC111252737"/>
</dbReference>